<accession>A0A392VAJ2</accession>
<evidence type="ECO:0000313" key="1">
    <source>
        <dbReference type="EMBL" id="MCI85336.1"/>
    </source>
</evidence>
<dbReference type="Proteomes" id="UP000265520">
    <property type="component" value="Unassembled WGS sequence"/>
</dbReference>
<feature type="non-terminal residue" evidence="1">
    <location>
        <position position="30"/>
    </location>
</feature>
<dbReference type="AlphaFoldDB" id="A0A392VAJ2"/>
<name>A0A392VAJ2_9FABA</name>
<comment type="caution">
    <text evidence="1">The sequence shown here is derived from an EMBL/GenBank/DDBJ whole genome shotgun (WGS) entry which is preliminary data.</text>
</comment>
<keyword evidence="2" id="KW-1185">Reference proteome</keyword>
<protein>
    <submittedName>
        <fullName evidence="1">Uncharacterized protein</fullName>
    </submittedName>
</protein>
<proteinExistence type="predicted"/>
<evidence type="ECO:0000313" key="2">
    <source>
        <dbReference type="Proteomes" id="UP000265520"/>
    </source>
</evidence>
<organism evidence="1 2">
    <name type="scientific">Trifolium medium</name>
    <dbReference type="NCBI Taxonomy" id="97028"/>
    <lineage>
        <taxon>Eukaryota</taxon>
        <taxon>Viridiplantae</taxon>
        <taxon>Streptophyta</taxon>
        <taxon>Embryophyta</taxon>
        <taxon>Tracheophyta</taxon>
        <taxon>Spermatophyta</taxon>
        <taxon>Magnoliopsida</taxon>
        <taxon>eudicotyledons</taxon>
        <taxon>Gunneridae</taxon>
        <taxon>Pentapetalae</taxon>
        <taxon>rosids</taxon>
        <taxon>fabids</taxon>
        <taxon>Fabales</taxon>
        <taxon>Fabaceae</taxon>
        <taxon>Papilionoideae</taxon>
        <taxon>50 kb inversion clade</taxon>
        <taxon>NPAAA clade</taxon>
        <taxon>Hologalegina</taxon>
        <taxon>IRL clade</taxon>
        <taxon>Trifolieae</taxon>
        <taxon>Trifolium</taxon>
    </lineage>
</organism>
<dbReference type="EMBL" id="LXQA011112965">
    <property type="protein sequence ID" value="MCI85336.1"/>
    <property type="molecule type" value="Genomic_DNA"/>
</dbReference>
<reference evidence="1 2" key="1">
    <citation type="journal article" date="2018" name="Front. Plant Sci.">
        <title>Red Clover (Trifolium pratense) and Zigzag Clover (T. medium) - A Picture of Genomic Similarities and Differences.</title>
        <authorList>
            <person name="Dluhosova J."/>
            <person name="Istvanek J."/>
            <person name="Nedelnik J."/>
            <person name="Repkova J."/>
        </authorList>
    </citation>
    <scope>NUCLEOTIDE SEQUENCE [LARGE SCALE GENOMIC DNA]</scope>
    <source>
        <strain evidence="2">cv. 10/8</strain>
        <tissue evidence="1">Leaf</tissue>
    </source>
</reference>
<sequence>MSAPGPVVTCHDEWGCGRPDGRHTYDVDRQ</sequence>